<dbReference type="EMBL" id="CAJOBC010000727">
    <property type="protein sequence ID" value="CAF3619403.1"/>
    <property type="molecule type" value="Genomic_DNA"/>
</dbReference>
<dbReference type="GO" id="GO:0016671">
    <property type="term" value="F:oxidoreductase activity, acting on a sulfur group of donors, disulfide as acceptor"/>
    <property type="evidence" value="ECO:0007669"/>
    <property type="project" value="TreeGrafter"/>
</dbReference>
<evidence type="ECO:0000259" key="8">
    <source>
        <dbReference type="PROSITE" id="PS50076"/>
    </source>
</evidence>
<dbReference type="SMART" id="SM00271">
    <property type="entry name" value="DnaJ"/>
    <property type="match status" value="1"/>
</dbReference>
<dbReference type="InterPro" id="IPR018253">
    <property type="entry name" value="DnaJ_domain_CS"/>
</dbReference>
<feature type="signal peptide" evidence="7">
    <location>
        <begin position="1"/>
        <end position="23"/>
    </location>
</feature>
<evidence type="ECO:0000256" key="2">
    <source>
        <dbReference type="ARBA" id="ARBA00020920"/>
    </source>
</evidence>
<feature type="domain" description="Thioredoxin" evidence="9">
    <location>
        <begin position="406"/>
        <end position="552"/>
    </location>
</feature>
<feature type="domain" description="J" evidence="8">
    <location>
        <begin position="25"/>
        <end position="90"/>
    </location>
</feature>
<dbReference type="OrthoDB" id="5810603at2759"/>
<keyword evidence="7" id="KW-0732">Signal</keyword>
<keyword evidence="14" id="KW-1185">Reference proteome</keyword>
<evidence type="ECO:0000313" key="12">
    <source>
        <dbReference type="EMBL" id="CAF3619403.1"/>
    </source>
</evidence>
<dbReference type="Proteomes" id="UP000682733">
    <property type="component" value="Unassembled WGS sequence"/>
</dbReference>
<dbReference type="GO" id="GO:0015035">
    <property type="term" value="F:protein-disulfide reductase activity"/>
    <property type="evidence" value="ECO:0007669"/>
    <property type="project" value="TreeGrafter"/>
</dbReference>
<dbReference type="SUPFAM" id="SSF46565">
    <property type="entry name" value="Chaperone J-domain"/>
    <property type="match status" value="1"/>
</dbReference>
<dbReference type="PROSITE" id="PS00194">
    <property type="entry name" value="THIOREDOXIN_1"/>
    <property type="match status" value="2"/>
</dbReference>
<dbReference type="GO" id="GO:0005788">
    <property type="term" value="C:endoplasmic reticulum lumen"/>
    <property type="evidence" value="ECO:0007669"/>
    <property type="project" value="TreeGrafter"/>
</dbReference>
<evidence type="ECO:0000256" key="3">
    <source>
        <dbReference type="ARBA" id="ARBA00020921"/>
    </source>
</evidence>
<dbReference type="Gene3D" id="3.40.30.10">
    <property type="entry name" value="Glutaredoxin"/>
    <property type="match status" value="6"/>
</dbReference>
<dbReference type="PRINTS" id="PR00421">
    <property type="entry name" value="THIOREDOXIN"/>
</dbReference>
<dbReference type="PANTHER" id="PTHR44340">
    <property type="entry name" value="DNAJ HOMOLOG SUBFAMILY C MEMBER 10"/>
    <property type="match status" value="1"/>
</dbReference>
<dbReference type="EMBL" id="CAJNOK010008309">
    <property type="protein sequence ID" value="CAF1060084.1"/>
    <property type="molecule type" value="Genomic_DNA"/>
</dbReference>
<feature type="domain" description="Thioredoxin" evidence="9">
    <location>
        <begin position="622"/>
        <end position="790"/>
    </location>
</feature>
<dbReference type="Pfam" id="PF00085">
    <property type="entry name" value="Thioredoxin"/>
    <property type="match status" value="4"/>
</dbReference>
<dbReference type="InterPro" id="IPR013766">
    <property type="entry name" value="Thioredoxin_domain"/>
</dbReference>
<proteinExistence type="predicted"/>
<evidence type="ECO:0000313" key="11">
    <source>
        <dbReference type="EMBL" id="CAF1060084.1"/>
    </source>
</evidence>
<dbReference type="PROSITE" id="PS00636">
    <property type="entry name" value="DNAJ_1"/>
    <property type="match status" value="1"/>
</dbReference>
<dbReference type="GO" id="GO:0051787">
    <property type="term" value="F:misfolded protein binding"/>
    <property type="evidence" value="ECO:0007669"/>
    <property type="project" value="TreeGrafter"/>
</dbReference>
<dbReference type="EMBL" id="CAJOBA010008324">
    <property type="protein sequence ID" value="CAF3825672.1"/>
    <property type="molecule type" value="Genomic_DNA"/>
</dbReference>
<dbReference type="PRINTS" id="PR00625">
    <property type="entry name" value="JDOMAIN"/>
</dbReference>
<reference evidence="10" key="1">
    <citation type="submission" date="2021-02" db="EMBL/GenBank/DDBJ databases">
        <authorList>
            <person name="Nowell W R."/>
        </authorList>
    </citation>
    <scope>NUCLEOTIDE SEQUENCE</scope>
</reference>
<name>A0A813UTS3_9BILA</name>
<dbReference type="Proteomes" id="UP000663829">
    <property type="component" value="Unassembled WGS sequence"/>
</dbReference>
<evidence type="ECO:0000259" key="9">
    <source>
        <dbReference type="PROSITE" id="PS51352"/>
    </source>
</evidence>
<evidence type="ECO:0000256" key="7">
    <source>
        <dbReference type="SAM" id="SignalP"/>
    </source>
</evidence>
<evidence type="ECO:0000256" key="4">
    <source>
        <dbReference type="ARBA" id="ARBA00023006"/>
    </source>
</evidence>
<dbReference type="PANTHER" id="PTHR44340:SF1">
    <property type="entry name" value="DNAJ HOMOLOG SUBFAMILY C MEMBER 10"/>
    <property type="match status" value="1"/>
</dbReference>
<dbReference type="Proteomes" id="UP000677228">
    <property type="component" value="Unassembled WGS sequence"/>
</dbReference>
<evidence type="ECO:0000313" key="10">
    <source>
        <dbReference type="EMBL" id="CAF0832321.1"/>
    </source>
</evidence>
<evidence type="ECO:0000256" key="1">
    <source>
        <dbReference type="ARBA" id="ARBA00004163"/>
    </source>
</evidence>
<feature type="chain" id="PRO_5035683356" description="DnaJ homolog subfamily C member 10" evidence="7">
    <location>
        <begin position="24"/>
        <end position="790"/>
    </location>
</feature>
<sequence>MTVLTILSLIFIILFCSYVHTDGEDFYKLLDIEKSASQRDIRRAFKKIALEKHPDKRAGDPNAHSEFVKINRAYEILRDDELRKKYDQYGEQGLKDDFNRGNQYQSWSFYKQNFGIYDEDPEIITLSRTDFLQSIDGTQDIWFINYYSPQCGHCHDLAPVWREIAKVLEGVIRIGAVNCMDEWALCNEQGIQSYPSLLIYPRRDRYNGHRHKDDLIRFAMSFVTADLLHLNDATFKRELSKKSQNNKPFLIVYCRENDEDDCLDKDQAFKLAAMLNNLVQVGIVNCRLNPLVCQTLKPKSSIIYYEPNQILNTNDNNDTRTITSLNIKEIASQTLSYLPDVKILTEDVFNNLMTELKQNKNKPLLVHFVDQKSNEKDLELRKLPSMLNDYNIGRFECSYSTSVCQNLFVTKLPTFILFKLGGYHEFYYGRYIANDVATFVRENAHTIVRALNPNDFPHVTNTLNNKPFIIDYFSPHCPPCLQLLPEFRKSSKKIGNQINFGTVDCTIHNRLCQERNIHSYPSTIIYNESIAHQFHGQYSEQAIINYVDDILHPSVIILDNNLYENLVVNKKHNEMWLLDFFTPWCPPCQQLSGEWRQLAKFMNGIANIATVDCTVQTYLCQRLGIQSFPTIRLYPPNSGGNNFVVYNNGWRDANSLRSWAFNFLPSKVIELDSNKFSTIVLRDNNSWVVDFYAPWCGHCHQFSPIFEGVARKLEGKVNVGKVNCDIQRDICERAAIRAYPTIKFYKGAINSKRQEFIGEDINQLDGDFILHYVMNRQPSAAQEQSHRTEL</sequence>
<dbReference type="GO" id="GO:0036498">
    <property type="term" value="P:IRE1-mediated unfolded protein response"/>
    <property type="evidence" value="ECO:0007669"/>
    <property type="project" value="TreeGrafter"/>
</dbReference>
<evidence type="ECO:0000313" key="14">
    <source>
        <dbReference type="Proteomes" id="UP000663829"/>
    </source>
</evidence>
<protein>
    <recommendedName>
        <fullName evidence="2">DnaJ homolog subfamily C member 10</fullName>
    </recommendedName>
    <alternativeName>
        <fullName evidence="3">DnaJ homolog subfamily C member 16</fullName>
    </alternativeName>
    <alternativeName>
        <fullName evidence="6">Endoplasmic reticulum DNA J domain-containing protein 8</fullName>
    </alternativeName>
</protein>
<dbReference type="Proteomes" id="UP000681722">
    <property type="component" value="Unassembled WGS sequence"/>
</dbReference>
<dbReference type="Gene3D" id="1.10.287.110">
    <property type="entry name" value="DnaJ domain"/>
    <property type="match status" value="1"/>
</dbReference>
<dbReference type="InterPro" id="IPR036249">
    <property type="entry name" value="Thioredoxin-like_sf"/>
</dbReference>
<evidence type="ECO:0000313" key="13">
    <source>
        <dbReference type="EMBL" id="CAF3825672.1"/>
    </source>
</evidence>
<dbReference type="PROSITE" id="PS51352">
    <property type="entry name" value="THIOREDOXIN_2"/>
    <property type="match status" value="3"/>
</dbReference>
<dbReference type="PROSITE" id="PS50076">
    <property type="entry name" value="DNAJ_2"/>
    <property type="match status" value="1"/>
</dbReference>
<gene>
    <name evidence="10" type="ORF">GPM918_LOCUS5120</name>
    <name evidence="11" type="ORF">OVA965_LOCUS17367</name>
    <name evidence="12" type="ORF">SRO942_LOCUS5120</name>
    <name evidence="13" type="ORF">TMI583_LOCUS17378</name>
</gene>
<organism evidence="10 14">
    <name type="scientific">Didymodactylos carnosus</name>
    <dbReference type="NCBI Taxonomy" id="1234261"/>
    <lineage>
        <taxon>Eukaryota</taxon>
        <taxon>Metazoa</taxon>
        <taxon>Spiralia</taxon>
        <taxon>Gnathifera</taxon>
        <taxon>Rotifera</taxon>
        <taxon>Eurotatoria</taxon>
        <taxon>Bdelloidea</taxon>
        <taxon>Philodinida</taxon>
        <taxon>Philodinidae</taxon>
        <taxon>Didymodactylos</taxon>
    </lineage>
</organism>
<comment type="function">
    <text evidence="5">Plays an important role in regulating the size of autophagosomes during the formation process.</text>
</comment>
<evidence type="ECO:0000256" key="5">
    <source>
        <dbReference type="ARBA" id="ARBA00035002"/>
    </source>
</evidence>
<keyword evidence="4" id="KW-0072">Autophagy</keyword>
<dbReference type="Pfam" id="PF00226">
    <property type="entry name" value="DnaJ"/>
    <property type="match status" value="1"/>
</dbReference>
<accession>A0A813UTS3</accession>
<dbReference type="InterPro" id="IPR001623">
    <property type="entry name" value="DnaJ_domain"/>
</dbReference>
<feature type="domain" description="Thioredoxin" evidence="9">
    <location>
        <begin position="105"/>
        <end position="224"/>
    </location>
</feature>
<dbReference type="InterPro" id="IPR052460">
    <property type="entry name" value="ER_disulfide_reductase"/>
</dbReference>
<dbReference type="InterPro" id="IPR036869">
    <property type="entry name" value="J_dom_sf"/>
</dbReference>
<dbReference type="SUPFAM" id="SSF52833">
    <property type="entry name" value="Thioredoxin-like"/>
    <property type="match status" value="5"/>
</dbReference>
<comment type="caution">
    <text evidence="10">The sequence shown here is derived from an EMBL/GenBank/DDBJ whole genome shotgun (WGS) entry which is preliminary data.</text>
</comment>
<evidence type="ECO:0000256" key="6">
    <source>
        <dbReference type="ARBA" id="ARBA00035043"/>
    </source>
</evidence>
<comment type="subcellular location">
    <subcellularLocation>
        <location evidence="1">Endoplasmic reticulum membrane</location>
        <topology evidence="1">Single-pass type IV membrane protein</topology>
    </subcellularLocation>
</comment>
<dbReference type="CDD" id="cd06257">
    <property type="entry name" value="DnaJ"/>
    <property type="match status" value="1"/>
</dbReference>
<dbReference type="AlphaFoldDB" id="A0A813UTS3"/>
<dbReference type="GO" id="GO:0006914">
    <property type="term" value="P:autophagy"/>
    <property type="evidence" value="ECO:0007669"/>
    <property type="project" value="UniProtKB-KW"/>
</dbReference>
<dbReference type="EMBL" id="CAJNOQ010000727">
    <property type="protein sequence ID" value="CAF0832321.1"/>
    <property type="molecule type" value="Genomic_DNA"/>
</dbReference>
<dbReference type="GO" id="GO:0005789">
    <property type="term" value="C:endoplasmic reticulum membrane"/>
    <property type="evidence" value="ECO:0007669"/>
    <property type="project" value="UniProtKB-SubCell"/>
</dbReference>
<dbReference type="InterPro" id="IPR017937">
    <property type="entry name" value="Thioredoxin_CS"/>
</dbReference>
<dbReference type="FunFam" id="1.10.287.110:FF:000029">
    <property type="entry name" value="DnaJ homolog subfamily C member 10"/>
    <property type="match status" value="1"/>
</dbReference>